<dbReference type="RefSeq" id="WP_137451200.1">
    <property type="nucleotide sequence ID" value="NZ_SZZH01000006.1"/>
</dbReference>
<reference evidence="1 2" key="1">
    <citation type="submission" date="2019-05" db="EMBL/GenBank/DDBJ databases">
        <title>Nakamurella sp. N5BH11, whole genome shotgun sequence.</title>
        <authorList>
            <person name="Tuo L."/>
        </authorList>
    </citation>
    <scope>NUCLEOTIDE SEQUENCE [LARGE SCALE GENOMIC DNA]</scope>
    <source>
        <strain evidence="1 2">N5BH11</strain>
    </source>
</reference>
<proteinExistence type="predicted"/>
<evidence type="ECO:0000313" key="1">
    <source>
        <dbReference type="EMBL" id="TKV56813.1"/>
    </source>
</evidence>
<dbReference type="EMBL" id="SZZH01000006">
    <property type="protein sequence ID" value="TKV56813.1"/>
    <property type="molecule type" value="Genomic_DNA"/>
</dbReference>
<organism evidence="1 2">
    <name type="scientific">Nakamurella flava</name>
    <dbReference type="NCBI Taxonomy" id="2576308"/>
    <lineage>
        <taxon>Bacteria</taxon>
        <taxon>Bacillati</taxon>
        <taxon>Actinomycetota</taxon>
        <taxon>Actinomycetes</taxon>
        <taxon>Nakamurellales</taxon>
        <taxon>Nakamurellaceae</taxon>
        <taxon>Nakamurella</taxon>
    </lineage>
</organism>
<protein>
    <submittedName>
        <fullName evidence="1">Uncharacterized protein</fullName>
    </submittedName>
</protein>
<gene>
    <name evidence="1" type="ORF">FDO65_18375</name>
</gene>
<keyword evidence="2" id="KW-1185">Reference proteome</keyword>
<name>A0A4U6QA60_9ACTN</name>
<evidence type="ECO:0000313" key="2">
    <source>
        <dbReference type="Proteomes" id="UP000306985"/>
    </source>
</evidence>
<comment type="caution">
    <text evidence="1">The sequence shown here is derived from an EMBL/GenBank/DDBJ whole genome shotgun (WGS) entry which is preliminary data.</text>
</comment>
<dbReference type="Proteomes" id="UP000306985">
    <property type="component" value="Unassembled WGS sequence"/>
</dbReference>
<sequence length="108" mass="11975">MMTSTMWGQPVSRSAIVDGHRWWARVRQFRSSAYVEAWDDAGFDGEAVVPTADVFRMLCDAWDDGTQLPAASAVLLRRVARTFISVPPLPAVPVVEQRQVSRAVPVGF</sequence>
<dbReference type="AlphaFoldDB" id="A0A4U6QA60"/>
<accession>A0A4U6QA60</accession>